<proteinExistence type="predicted"/>
<dbReference type="SUPFAM" id="SSF143011">
    <property type="entry name" value="RelE-like"/>
    <property type="match status" value="1"/>
</dbReference>
<dbReference type="Pfam" id="PF05016">
    <property type="entry name" value="ParE_toxin"/>
    <property type="match status" value="1"/>
</dbReference>
<dbReference type="STRING" id="1817892.AUK40_02495"/>
<dbReference type="InterPro" id="IPR007712">
    <property type="entry name" value="RelE/ParE_toxin"/>
</dbReference>
<evidence type="ECO:0000313" key="3">
    <source>
        <dbReference type="Proteomes" id="UP000183245"/>
    </source>
</evidence>
<dbReference type="Proteomes" id="UP000183245">
    <property type="component" value="Unassembled WGS sequence"/>
</dbReference>
<evidence type="ECO:0000256" key="1">
    <source>
        <dbReference type="ARBA" id="ARBA00022649"/>
    </source>
</evidence>
<dbReference type="EMBL" id="MNZT01000047">
    <property type="protein sequence ID" value="OIP97784.1"/>
    <property type="molecule type" value="Genomic_DNA"/>
</dbReference>
<gene>
    <name evidence="2" type="ORF">AUK40_02495</name>
</gene>
<dbReference type="InterPro" id="IPR052747">
    <property type="entry name" value="TA_system_RelE_toxin"/>
</dbReference>
<sequence>MYRIFFYNHTDEVLYSLDERTQDQIIGALEQLALDPFAMAQVKKIAGTRDGYRLRVGRWRVIYLTITEDQIINILSLFMERSTRDYARIIERLVKMGVVRRK</sequence>
<accession>A0A1J5J2Q8</accession>
<dbReference type="PANTHER" id="PTHR38813">
    <property type="match status" value="1"/>
</dbReference>
<name>A0A1J5J2Q8_9BACT</name>
<comment type="caution">
    <text evidence="2">The sequence shown here is derived from an EMBL/GenBank/DDBJ whole genome shotgun (WGS) entry which is preliminary data.</text>
</comment>
<dbReference type="AlphaFoldDB" id="A0A1J5J2Q8"/>
<dbReference type="InterPro" id="IPR035093">
    <property type="entry name" value="RelE/ParE_toxin_dom_sf"/>
</dbReference>
<evidence type="ECO:0008006" key="4">
    <source>
        <dbReference type="Google" id="ProtNLM"/>
    </source>
</evidence>
<dbReference type="Gene3D" id="3.30.2310.20">
    <property type="entry name" value="RelE-like"/>
    <property type="match status" value="1"/>
</dbReference>
<evidence type="ECO:0000313" key="2">
    <source>
        <dbReference type="EMBL" id="OIP97784.1"/>
    </source>
</evidence>
<protein>
    <recommendedName>
        <fullName evidence="4">Plasmid stabilization protein</fullName>
    </recommendedName>
</protein>
<organism evidence="2 3">
    <name type="scientific">Candidatus Wirthbacteria bacterium CG2_30_54_11</name>
    <dbReference type="NCBI Taxonomy" id="1817892"/>
    <lineage>
        <taxon>Bacteria</taxon>
        <taxon>Candidatus Wirthbacteria</taxon>
    </lineage>
</organism>
<reference evidence="2" key="1">
    <citation type="journal article" date="2016" name="Environ. Microbiol.">
        <title>Genomic resolution of a cold subsurface aquifer community provides metabolic insights for novel microbes adapted to high CO concentrations.</title>
        <authorList>
            <person name="Probst A.J."/>
            <person name="Castelle C.J."/>
            <person name="Singh A."/>
            <person name="Brown C.T."/>
            <person name="Anantharaman K."/>
            <person name="Sharon I."/>
            <person name="Hug L.A."/>
            <person name="Burstein D."/>
            <person name="Emerson J.B."/>
            <person name="Thomas B.C."/>
            <person name="Banfield J.F."/>
        </authorList>
    </citation>
    <scope>NUCLEOTIDE SEQUENCE [LARGE SCALE GENOMIC DNA]</scope>
    <source>
        <strain evidence="2">CG2_30_54_11</strain>
    </source>
</reference>
<keyword evidence="1" id="KW-1277">Toxin-antitoxin system</keyword>
<dbReference type="PANTHER" id="PTHR38813:SF1">
    <property type="entry name" value="TOXIN RELE1-RELATED"/>
    <property type="match status" value="1"/>
</dbReference>